<dbReference type="STRING" id="1160509.A0A3N4IBW3"/>
<name>A0A3N4IBW3_ASCIM</name>
<proteinExistence type="predicted"/>
<evidence type="ECO:0000313" key="3">
    <source>
        <dbReference type="EMBL" id="RPA82937.1"/>
    </source>
</evidence>
<feature type="compositionally biased region" description="Acidic residues" evidence="2">
    <location>
        <begin position="640"/>
        <end position="679"/>
    </location>
</feature>
<feature type="region of interest" description="Disordered" evidence="2">
    <location>
        <begin position="613"/>
        <end position="719"/>
    </location>
</feature>
<evidence type="ECO:0000256" key="1">
    <source>
        <dbReference type="SAM" id="Coils"/>
    </source>
</evidence>
<dbReference type="OrthoDB" id="5372708at2759"/>
<keyword evidence="4" id="KW-1185">Reference proteome</keyword>
<evidence type="ECO:0000313" key="4">
    <source>
        <dbReference type="Proteomes" id="UP000275078"/>
    </source>
</evidence>
<feature type="region of interest" description="Disordered" evidence="2">
    <location>
        <begin position="150"/>
        <end position="187"/>
    </location>
</feature>
<accession>A0A3N4IBW3</accession>
<gene>
    <name evidence="3" type="ORF">BJ508DRAFT_325096</name>
</gene>
<sequence length="1167" mass="132342">MNDVWLTVNPILTSKSEVSYFGVRHSDKTLFDDIDSHNAIILLADFALPIDALTGQADVRIHRHVKPDENGIIIEGPIDVPGIKGPVTAVDPAETSAIEMFDCCKMRHEDSSEAGIDVWNIITPENESKLDRFALFNNWARNFDHNKSTVTTNAESEAENHGPTVLGRRPRRKKDKDKPRPPSKPLNICPRVLRLVSAEHLPKTLAEDEIDAGEIGTTETISIPYDELHKRPRVITLCVDFYIDKFGVFRTTHRSSGAMYLTFHNMNYKGRDQVRNHFVVGFSPNGADTQVSAAPIIREIRQLSREGFLMNVDGEETRVYVKLLTVSADMAEAAGLAGCRGASALYPCRFCTLGKKDFSAESLSAPRADQQEQLRQVHSMRRFRDRCREANLSNSMLERALRTKGLKENRSVLETEGPAFNPYMQIALDISHSEQKGIGEKLIVKLVDVFLSKTGLRHFAKVLKDFKLPHGSSKIPNTSKRVKTLKMREVTLTIAMLPFILHRMDHNKALFKPSVLQRMNLSRPDDDKLDTYKLKYILVETFLAMAKANKLLFSREVPCALNDAGDPYRDMENHIITAREKIFSLLAPLEAYAAEEAKAKQKQQDLANQAVDEKLARDKATQQAKKSRRTKTTTNRPDTDDMDLDDDEAGNNASEEDEEDEFVEIASDDDDENEEDSSDSDTATQQHSRGKPAQRRKQTPAPKRKQKGKAKGKATRKPKAVPVFRKLRRVRMPNSLASLPNFHNAIHETPNSRMNGTSLNVSCSLGEMVHKIFKLLVAHSNYYELDLVFLRYINTVTAIRSIIDGARDKDGNPFTHPWSKHLRTIRKTVPTLCTGYAFGQIAGEVDDSEWEDEESETERAAALEQERQRLQDREELIRNESAEERYKRQQQEAAEAKADAAKLNIFTDDRFPIVKLSTKIGTGEANIRGLDTALDKRNISDDRLLQALWQSYEDYGFRRGRVSITGPGSRLSWWEQITVYDAYTESRYTYRPGFVIPIVETQSRGTGQTATVQVESFAEIVGICSHRADDGRDYVFLKVRWLKKVEDDDLFKLPRYQIQEWSDVHQQTTTENTANQWSNIVSGPFPPPPPPPPSSFTAHDFLIKATTLREGQRRPIPHGVHPQQHILRVGIDLRPHQIRYYDKDNVSCGLAKRQVKRKKQRVITALA</sequence>
<dbReference type="AlphaFoldDB" id="A0A3N4IBW3"/>
<dbReference type="EMBL" id="ML119668">
    <property type="protein sequence ID" value="RPA82937.1"/>
    <property type="molecule type" value="Genomic_DNA"/>
</dbReference>
<evidence type="ECO:0000256" key="2">
    <source>
        <dbReference type="SAM" id="MobiDB-lite"/>
    </source>
</evidence>
<reference evidence="3 4" key="1">
    <citation type="journal article" date="2018" name="Nat. Ecol. Evol.">
        <title>Pezizomycetes genomes reveal the molecular basis of ectomycorrhizal truffle lifestyle.</title>
        <authorList>
            <person name="Murat C."/>
            <person name="Payen T."/>
            <person name="Noel B."/>
            <person name="Kuo A."/>
            <person name="Morin E."/>
            <person name="Chen J."/>
            <person name="Kohler A."/>
            <person name="Krizsan K."/>
            <person name="Balestrini R."/>
            <person name="Da Silva C."/>
            <person name="Montanini B."/>
            <person name="Hainaut M."/>
            <person name="Levati E."/>
            <person name="Barry K.W."/>
            <person name="Belfiori B."/>
            <person name="Cichocki N."/>
            <person name="Clum A."/>
            <person name="Dockter R.B."/>
            <person name="Fauchery L."/>
            <person name="Guy J."/>
            <person name="Iotti M."/>
            <person name="Le Tacon F."/>
            <person name="Lindquist E.A."/>
            <person name="Lipzen A."/>
            <person name="Malagnac F."/>
            <person name="Mello A."/>
            <person name="Molinier V."/>
            <person name="Miyauchi S."/>
            <person name="Poulain J."/>
            <person name="Riccioni C."/>
            <person name="Rubini A."/>
            <person name="Sitrit Y."/>
            <person name="Splivallo R."/>
            <person name="Traeger S."/>
            <person name="Wang M."/>
            <person name="Zifcakova L."/>
            <person name="Wipf D."/>
            <person name="Zambonelli A."/>
            <person name="Paolocci F."/>
            <person name="Nowrousian M."/>
            <person name="Ottonello S."/>
            <person name="Baldrian P."/>
            <person name="Spatafora J.W."/>
            <person name="Henrissat B."/>
            <person name="Nagy L.G."/>
            <person name="Aury J.M."/>
            <person name="Wincker P."/>
            <person name="Grigoriev I.V."/>
            <person name="Bonfante P."/>
            <person name="Martin F.M."/>
        </authorList>
    </citation>
    <scope>NUCLEOTIDE SEQUENCE [LARGE SCALE GENOMIC DNA]</scope>
    <source>
        <strain evidence="3 4">RN42</strain>
    </source>
</reference>
<feature type="compositionally biased region" description="Basic residues" evidence="2">
    <location>
        <begin position="688"/>
        <end position="719"/>
    </location>
</feature>
<feature type="coiled-coil region" evidence="1">
    <location>
        <begin position="853"/>
        <end position="899"/>
    </location>
</feature>
<keyword evidence="1" id="KW-0175">Coiled coil</keyword>
<protein>
    <submittedName>
        <fullName evidence="3">Uncharacterized protein</fullName>
    </submittedName>
</protein>
<dbReference type="Proteomes" id="UP000275078">
    <property type="component" value="Unassembled WGS sequence"/>
</dbReference>
<organism evidence="3 4">
    <name type="scientific">Ascobolus immersus RN42</name>
    <dbReference type="NCBI Taxonomy" id="1160509"/>
    <lineage>
        <taxon>Eukaryota</taxon>
        <taxon>Fungi</taxon>
        <taxon>Dikarya</taxon>
        <taxon>Ascomycota</taxon>
        <taxon>Pezizomycotina</taxon>
        <taxon>Pezizomycetes</taxon>
        <taxon>Pezizales</taxon>
        <taxon>Ascobolaceae</taxon>
        <taxon>Ascobolus</taxon>
    </lineage>
</organism>